<name>A0A290Q8K2_9BACT</name>
<sequence length="302" mass="33875">MSFLEIKNASKSYLNGGKRSEVLTDINLDIAEGEFVAIVGYSGAGKSTLINFLSGLVKSDTGTVTLEGKPITGPGPDRGLIFQNYSLLPWLTVFENIALAVDEIFHDWSADKRREHIDRYIAMVKLTRARDKKPHELSGGMRQRVSVARTLAMNPRILLMDEPFGALDALTRGDLQQETLQIWEEDKRTVVLITNDPDEAILMADRVIPLTAGPRATLGPSIPITLPRPRRRAELNENYDFKQIRAEVTDYLLKATDRRKGGVTKSLILPDIEPEDLNTKQTIIGKRRPIRRSEIKQETVES</sequence>
<dbReference type="InterPro" id="IPR027417">
    <property type="entry name" value="P-loop_NTPase"/>
</dbReference>
<keyword evidence="4" id="KW-0547">Nucleotide-binding</keyword>
<dbReference type="PROSITE" id="PS50893">
    <property type="entry name" value="ABC_TRANSPORTER_2"/>
    <property type="match status" value="1"/>
</dbReference>
<evidence type="ECO:0000256" key="1">
    <source>
        <dbReference type="ARBA" id="ARBA00004202"/>
    </source>
</evidence>
<evidence type="ECO:0000313" key="9">
    <source>
        <dbReference type="Proteomes" id="UP000217265"/>
    </source>
</evidence>
<dbReference type="PROSITE" id="PS00211">
    <property type="entry name" value="ABC_TRANSPORTER_1"/>
    <property type="match status" value="1"/>
</dbReference>
<dbReference type="InterPro" id="IPR003593">
    <property type="entry name" value="AAA+_ATPase"/>
</dbReference>
<keyword evidence="5 8" id="KW-0067">ATP-binding</keyword>
<evidence type="ECO:0000256" key="4">
    <source>
        <dbReference type="ARBA" id="ARBA00022741"/>
    </source>
</evidence>
<keyword evidence="6" id="KW-0472">Membrane</keyword>
<dbReference type="SMART" id="SM00382">
    <property type="entry name" value="AAA"/>
    <property type="match status" value="1"/>
</dbReference>
<comment type="subcellular location">
    <subcellularLocation>
        <location evidence="1">Cell membrane</location>
        <topology evidence="1">Peripheral membrane protein</topology>
    </subcellularLocation>
</comment>
<dbReference type="AlphaFoldDB" id="A0A290Q8K2"/>
<dbReference type="GO" id="GO:0005886">
    <property type="term" value="C:plasma membrane"/>
    <property type="evidence" value="ECO:0007669"/>
    <property type="project" value="UniProtKB-SubCell"/>
</dbReference>
<feature type="domain" description="ABC transporter" evidence="7">
    <location>
        <begin position="4"/>
        <end position="237"/>
    </location>
</feature>
<dbReference type="RefSeq" id="WP_096054191.1">
    <property type="nucleotide sequence ID" value="NZ_CP023344.1"/>
</dbReference>
<dbReference type="NCBIfam" id="TIGR01184">
    <property type="entry name" value="ntrCD"/>
    <property type="match status" value="1"/>
</dbReference>
<keyword evidence="9" id="KW-1185">Reference proteome</keyword>
<dbReference type="Proteomes" id="UP000217265">
    <property type="component" value="Chromosome"/>
</dbReference>
<dbReference type="KEGG" id="vbh:CMV30_00385"/>
<dbReference type="SUPFAM" id="SSF52540">
    <property type="entry name" value="P-loop containing nucleoside triphosphate hydrolases"/>
    <property type="match status" value="1"/>
</dbReference>
<dbReference type="Gene3D" id="3.40.50.300">
    <property type="entry name" value="P-loop containing nucleotide triphosphate hydrolases"/>
    <property type="match status" value="1"/>
</dbReference>
<evidence type="ECO:0000256" key="2">
    <source>
        <dbReference type="ARBA" id="ARBA00022448"/>
    </source>
</evidence>
<dbReference type="OrthoDB" id="9802264at2"/>
<reference evidence="8 9" key="1">
    <citation type="submission" date="2017-09" db="EMBL/GenBank/DDBJ databases">
        <title>Complete genome sequence of Verrucomicrobial strain HZ-65, isolated from freshwater.</title>
        <authorList>
            <person name="Choi A."/>
        </authorList>
    </citation>
    <scope>NUCLEOTIDE SEQUENCE [LARGE SCALE GENOMIC DNA]</scope>
    <source>
        <strain evidence="8 9">HZ-65</strain>
    </source>
</reference>
<evidence type="ECO:0000259" key="7">
    <source>
        <dbReference type="PROSITE" id="PS50893"/>
    </source>
</evidence>
<dbReference type="InterPro" id="IPR017871">
    <property type="entry name" value="ABC_transporter-like_CS"/>
</dbReference>
<evidence type="ECO:0000256" key="6">
    <source>
        <dbReference type="ARBA" id="ARBA00023136"/>
    </source>
</evidence>
<dbReference type="InterPro" id="IPR005890">
    <property type="entry name" value="NO3_transporter_ATP-bd-like"/>
</dbReference>
<keyword evidence="2" id="KW-0813">Transport</keyword>
<evidence type="ECO:0000256" key="5">
    <source>
        <dbReference type="ARBA" id="ARBA00022840"/>
    </source>
</evidence>
<dbReference type="PANTHER" id="PTHR42788:SF13">
    <property type="entry name" value="ALIPHATIC SULFONATES IMPORT ATP-BINDING PROTEIN SSUB"/>
    <property type="match status" value="1"/>
</dbReference>
<dbReference type="Pfam" id="PF00005">
    <property type="entry name" value="ABC_tran"/>
    <property type="match status" value="1"/>
</dbReference>
<dbReference type="PANTHER" id="PTHR42788">
    <property type="entry name" value="TAURINE IMPORT ATP-BINDING PROTEIN-RELATED"/>
    <property type="match status" value="1"/>
</dbReference>
<organism evidence="8 9">
    <name type="scientific">Nibricoccus aquaticus</name>
    <dbReference type="NCBI Taxonomy" id="2576891"/>
    <lineage>
        <taxon>Bacteria</taxon>
        <taxon>Pseudomonadati</taxon>
        <taxon>Verrucomicrobiota</taxon>
        <taxon>Opitutia</taxon>
        <taxon>Opitutales</taxon>
        <taxon>Opitutaceae</taxon>
        <taxon>Nibricoccus</taxon>
    </lineage>
</organism>
<accession>A0A290Q8K2</accession>
<proteinExistence type="predicted"/>
<evidence type="ECO:0000256" key="3">
    <source>
        <dbReference type="ARBA" id="ARBA00022475"/>
    </source>
</evidence>
<dbReference type="GO" id="GO:0016887">
    <property type="term" value="F:ATP hydrolysis activity"/>
    <property type="evidence" value="ECO:0007669"/>
    <property type="project" value="InterPro"/>
</dbReference>
<dbReference type="GO" id="GO:0005524">
    <property type="term" value="F:ATP binding"/>
    <property type="evidence" value="ECO:0007669"/>
    <property type="project" value="UniProtKB-KW"/>
</dbReference>
<dbReference type="CDD" id="cd03293">
    <property type="entry name" value="ABC_NrtD_SsuB_transporters"/>
    <property type="match status" value="1"/>
</dbReference>
<dbReference type="GO" id="GO:0015112">
    <property type="term" value="F:nitrate transmembrane transporter activity"/>
    <property type="evidence" value="ECO:0007669"/>
    <property type="project" value="InterPro"/>
</dbReference>
<keyword evidence="3" id="KW-1003">Cell membrane</keyword>
<protein>
    <submittedName>
        <fullName evidence="8">Nitrate ABC transporter ATP-binding protein</fullName>
    </submittedName>
</protein>
<dbReference type="EMBL" id="CP023344">
    <property type="protein sequence ID" value="ATC62556.1"/>
    <property type="molecule type" value="Genomic_DNA"/>
</dbReference>
<dbReference type="InterPro" id="IPR050166">
    <property type="entry name" value="ABC_transporter_ATP-bind"/>
</dbReference>
<dbReference type="InterPro" id="IPR003439">
    <property type="entry name" value="ABC_transporter-like_ATP-bd"/>
</dbReference>
<evidence type="ECO:0000313" key="8">
    <source>
        <dbReference type="EMBL" id="ATC62556.1"/>
    </source>
</evidence>
<gene>
    <name evidence="8" type="ORF">CMV30_00385</name>
</gene>